<dbReference type="InterPro" id="IPR011978">
    <property type="entry name" value="YgfB-like"/>
</dbReference>
<sequence length="190" mass="21005">MTSSNALSFETLSTLLQQHNISSDAAEIQGILCGMLSGGMPLETRDWLEPLSDVVNQNEPFDPAVKSAIVNLFDLTCQQMLDTDFALALCLPDDAAPINDRGRALIHWVQGFMLGFGLHQADLTRCSEDVKEGLNDFAEISRMDEDMPADEEAEQALFEVAEYVRMTCLLCFNELGRSAASEQQTPKTMH</sequence>
<keyword evidence="3" id="KW-1185">Reference proteome</keyword>
<accession>A0ABS8G7C9</accession>
<dbReference type="RefSeq" id="WP_229159881.1">
    <property type="nucleotide sequence ID" value="NZ_JAJEWP010000002.1"/>
</dbReference>
<evidence type="ECO:0000313" key="2">
    <source>
        <dbReference type="EMBL" id="MCC2616497.1"/>
    </source>
</evidence>
<comment type="similarity">
    <text evidence="1">Belongs to the UPF0149 family.</text>
</comment>
<dbReference type="NCBIfam" id="TIGR02292">
    <property type="entry name" value="ygfB_yecA"/>
    <property type="match status" value="1"/>
</dbReference>
<evidence type="ECO:0000256" key="1">
    <source>
        <dbReference type="ARBA" id="ARBA00038308"/>
    </source>
</evidence>
<proteinExistence type="inferred from homology"/>
<gene>
    <name evidence="2" type="ORF">LJ739_09620</name>
</gene>
<dbReference type="PANTHER" id="PTHR37528:SF1">
    <property type="entry name" value="UPF0149 PROTEIN YGFB"/>
    <property type="match status" value="1"/>
</dbReference>
<dbReference type="SUPFAM" id="SSF101327">
    <property type="entry name" value="YgfB-like"/>
    <property type="match status" value="1"/>
</dbReference>
<dbReference type="PANTHER" id="PTHR37528">
    <property type="entry name" value="UPF0149 PROTEIN YGFB"/>
    <property type="match status" value="1"/>
</dbReference>
<evidence type="ECO:0000313" key="3">
    <source>
        <dbReference type="Proteomes" id="UP001520878"/>
    </source>
</evidence>
<protein>
    <submittedName>
        <fullName evidence="2">UPF0149 family protein</fullName>
    </submittedName>
</protein>
<dbReference type="Pfam" id="PF03695">
    <property type="entry name" value="UPF0149"/>
    <property type="match status" value="1"/>
</dbReference>
<reference evidence="2 3" key="1">
    <citation type="submission" date="2021-10" db="EMBL/GenBank/DDBJ databases">
        <title>Draft genome of Aestuariibacter halophilus JC2043.</title>
        <authorList>
            <person name="Emsley S.A."/>
            <person name="Pfannmuller K.M."/>
            <person name="Ushijima B."/>
            <person name="Saw J.H."/>
            <person name="Videau P."/>
        </authorList>
    </citation>
    <scope>NUCLEOTIDE SEQUENCE [LARGE SCALE GENOMIC DNA]</scope>
    <source>
        <strain evidence="2 3">JC2043</strain>
    </source>
</reference>
<organism evidence="2 3">
    <name type="scientific">Fluctibacter halophilus</name>
    <dbReference type="NCBI Taxonomy" id="226011"/>
    <lineage>
        <taxon>Bacteria</taxon>
        <taxon>Pseudomonadati</taxon>
        <taxon>Pseudomonadota</taxon>
        <taxon>Gammaproteobacteria</taxon>
        <taxon>Alteromonadales</taxon>
        <taxon>Alteromonadaceae</taxon>
        <taxon>Fluctibacter</taxon>
    </lineage>
</organism>
<dbReference type="Gene3D" id="1.20.120.740">
    <property type="entry name" value="YgfB uncharacterised protein family UPF0149, PF03695"/>
    <property type="match status" value="1"/>
</dbReference>
<dbReference type="Proteomes" id="UP001520878">
    <property type="component" value="Unassembled WGS sequence"/>
</dbReference>
<comment type="caution">
    <text evidence="2">The sequence shown here is derived from an EMBL/GenBank/DDBJ whole genome shotgun (WGS) entry which is preliminary data.</text>
</comment>
<dbReference type="InterPro" id="IPR036255">
    <property type="entry name" value="YgfB-like_sf"/>
</dbReference>
<dbReference type="EMBL" id="JAJEWP010000002">
    <property type="protein sequence ID" value="MCC2616497.1"/>
    <property type="molecule type" value="Genomic_DNA"/>
</dbReference>
<name>A0ABS8G7C9_9ALTE</name>